<keyword evidence="8" id="KW-1133">Transmembrane helix</keyword>
<dbReference type="InterPro" id="IPR051045">
    <property type="entry name" value="TonB-dependent_transducer"/>
</dbReference>
<feature type="signal peptide" evidence="10">
    <location>
        <begin position="1"/>
        <end position="22"/>
    </location>
</feature>
<keyword evidence="4" id="KW-1003">Cell membrane</keyword>
<organism evidence="12 13">
    <name type="scientific">Hymenobacter metallilatus</name>
    <dbReference type="NCBI Taxonomy" id="2493666"/>
    <lineage>
        <taxon>Bacteria</taxon>
        <taxon>Pseudomonadati</taxon>
        <taxon>Bacteroidota</taxon>
        <taxon>Cytophagia</taxon>
        <taxon>Cytophagales</taxon>
        <taxon>Hymenobacteraceae</taxon>
        <taxon>Hymenobacter</taxon>
    </lineage>
</organism>
<dbReference type="AlphaFoldDB" id="A0A3R9NTS3"/>
<dbReference type="GO" id="GO:0055085">
    <property type="term" value="P:transmembrane transport"/>
    <property type="evidence" value="ECO:0007669"/>
    <property type="project" value="InterPro"/>
</dbReference>
<evidence type="ECO:0000259" key="11">
    <source>
        <dbReference type="Pfam" id="PF03544"/>
    </source>
</evidence>
<dbReference type="SUPFAM" id="SSF74653">
    <property type="entry name" value="TolA/TonB C-terminal domain"/>
    <property type="match status" value="1"/>
</dbReference>
<sequence>MNRVLLLLPVVFAGLVSYRATAQAIPAKNNSSLPTDIVPDDPLKHCSGCRYPVYKDGGVEGMLWAIGKNVRFPEHLQKDGKVFVQFTINEQGQVRNAVVKQGFRPDADSAAVRAVRLLGEFTPALDAQGRPIAVRQTVPVTFSLQ</sequence>
<evidence type="ECO:0000256" key="5">
    <source>
        <dbReference type="ARBA" id="ARBA00022519"/>
    </source>
</evidence>
<keyword evidence="6" id="KW-0812">Transmembrane</keyword>
<dbReference type="GO" id="GO:0005886">
    <property type="term" value="C:plasma membrane"/>
    <property type="evidence" value="ECO:0007669"/>
    <property type="project" value="UniProtKB-SubCell"/>
</dbReference>
<dbReference type="PANTHER" id="PTHR33446">
    <property type="entry name" value="PROTEIN TONB-RELATED"/>
    <property type="match status" value="1"/>
</dbReference>
<name>A0A3R9NTS3_9BACT</name>
<keyword evidence="3" id="KW-0813">Transport</keyword>
<comment type="subcellular location">
    <subcellularLocation>
        <location evidence="1">Cell inner membrane</location>
        <topology evidence="1">Single-pass membrane protein</topology>
        <orientation evidence="1">Periplasmic side</orientation>
    </subcellularLocation>
</comment>
<feature type="domain" description="TonB C-terminal" evidence="11">
    <location>
        <begin position="76"/>
        <end position="144"/>
    </location>
</feature>
<feature type="chain" id="PRO_5018668108" evidence="10">
    <location>
        <begin position="23"/>
        <end position="145"/>
    </location>
</feature>
<dbReference type="NCBIfam" id="TIGR01352">
    <property type="entry name" value="tonB_Cterm"/>
    <property type="match status" value="1"/>
</dbReference>
<keyword evidence="13" id="KW-1185">Reference proteome</keyword>
<evidence type="ECO:0000256" key="8">
    <source>
        <dbReference type="ARBA" id="ARBA00022989"/>
    </source>
</evidence>
<comment type="caution">
    <text evidence="12">The sequence shown here is derived from an EMBL/GenBank/DDBJ whole genome shotgun (WGS) entry which is preliminary data.</text>
</comment>
<evidence type="ECO:0000256" key="1">
    <source>
        <dbReference type="ARBA" id="ARBA00004383"/>
    </source>
</evidence>
<reference evidence="12 13" key="1">
    <citation type="submission" date="2018-12" db="EMBL/GenBank/DDBJ databases">
        <authorList>
            <person name="Feng G."/>
            <person name="Zhu H."/>
        </authorList>
    </citation>
    <scope>NUCLEOTIDE SEQUENCE [LARGE SCALE GENOMIC DNA]</scope>
    <source>
        <strain evidence="12 13">9PBR-2</strain>
    </source>
</reference>
<dbReference type="InterPro" id="IPR037682">
    <property type="entry name" value="TonB_C"/>
</dbReference>
<keyword evidence="10" id="KW-0732">Signal</keyword>
<evidence type="ECO:0000256" key="7">
    <source>
        <dbReference type="ARBA" id="ARBA00022927"/>
    </source>
</evidence>
<keyword evidence="9" id="KW-0472">Membrane</keyword>
<evidence type="ECO:0000256" key="2">
    <source>
        <dbReference type="ARBA" id="ARBA00006555"/>
    </source>
</evidence>
<keyword evidence="5" id="KW-0997">Cell inner membrane</keyword>
<evidence type="ECO:0000256" key="10">
    <source>
        <dbReference type="SAM" id="SignalP"/>
    </source>
</evidence>
<evidence type="ECO:0000256" key="9">
    <source>
        <dbReference type="ARBA" id="ARBA00023136"/>
    </source>
</evidence>
<keyword evidence="7" id="KW-0653">Protein transport</keyword>
<accession>A0A3R9NTS3</accession>
<evidence type="ECO:0000256" key="6">
    <source>
        <dbReference type="ARBA" id="ARBA00022692"/>
    </source>
</evidence>
<proteinExistence type="inferred from homology"/>
<dbReference type="OrthoDB" id="883163at2"/>
<dbReference type="EMBL" id="RWIS01000001">
    <property type="protein sequence ID" value="RSK37421.1"/>
    <property type="molecule type" value="Genomic_DNA"/>
</dbReference>
<protein>
    <submittedName>
        <fullName evidence="12">TonB family protein</fullName>
    </submittedName>
</protein>
<evidence type="ECO:0000313" key="13">
    <source>
        <dbReference type="Proteomes" id="UP000280066"/>
    </source>
</evidence>
<gene>
    <name evidence="12" type="ORF">EI290_01860</name>
</gene>
<evidence type="ECO:0000313" key="12">
    <source>
        <dbReference type="EMBL" id="RSK37421.1"/>
    </source>
</evidence>
<dbReference type="Pfam" id="PF03544">
    <property type="entry name" value="TonB_C"/>
    <property type="match status" value="1"/>
</dbReference>
<dbReference type="Proteomes" id="UP000280066">
    <property type="component" value="Unassembled WGS sequence"/>
</dbReference>
<dbReference type="GO" id="GO:0015031">
    <property type="term" value="P:protein transport"/>
    <property type="evidence" value="ECO:0007669"/>
    <property type="project" value="UniProtKB-KW"/>
</dbReference>
<dbReference type="InterPro" id="IPR006260">
    <property type="entry name" value="TonB/TolA_C"/>
</dbReference>
<evidence type="ECO:0000256" key="3">
    <source>
        <dbReference type="ARBA" id="ARBA00022448"/>
    </source>
</evidence>
<dbReference type="Gene3D" id="3.30.1150.10">
    <property type="match status" value="1"/>
</dbReference>
<evidence type="ECO:0000256" key="4">
    <source>
        <dbReference type="ARBA" id="ARBA00022475"/>
    </source>
</evidence>
<comment type="similarity">
    <text evidence="2">Belongs to the TonB family.</text>
</comment>